<dbReference type="OrthoDB" id="2159131at2759"/>
<dbReference type="InterPro" id="IPR019339">
    <property type="entry name" value="CIR_N_dom"/>
</dbReference>
<keyword evidence="3" id="KW-1185">Reference proteome</keyword>
<feature type="compositionally biased region" description="Basic and acidic residues" evidence="1">
    <location>
        <begin position="25"/>
        <end position="56"/>
    </location>
</feature>
<name>A0A5M3YZL2_ASPTE</name>
<dbReference type="SMART" id="SM01083">
    <property type="entry name" value="Cir_N"/>
    <property type="match status" value="1"/>
</dbReference>
<feature type="compositionally biased region" description="Basic and acidic residues" evidence="1">
    <location>
        <begin position="142"/>
        <end position="164"/>
    </location>
</feature>
<organism evidence="2 3">
    <name type="scientific">Aspergillus terreus</name>
    <dbReference type="NCBI Taxonomy" id="33178"/>
    <lineage>
        <taxon>Eukaryota</taxon>
        <taxon>Fungi</taxon>
        <taxon>Dikarya</taxon>
        <taxon>Ascomycota</taxon>
        <taxon>Pezizomycotina</taxon>
        <taxon>Eurotiomycetes</taxon>
        <taxon>Eurotiomycetidae</taxon>
        <taxon>Eurotiales</taxon>
        <taxon>Aspergillaceae</taxon>
        <taxon>Aspergillus</taxon>
        <taxon>Aspergillus subgen. Circumdati</taxon>
    </lineage>
</organism>
<protein>
    <submittedName>
        <fullName evidence="2">Homocitrate synthase</fullName>
    </submittedName>
</protein>
<feature type="compositionally biased region" description="Polar residues" evidence="1">
    <location>
        <begin position="180"/>
        <end position="189"/>
    </location>
</feature>
<feature type="region of interest" description="Disordered" evidence="1">
    <location>
        <begin position="258"/>
        <end position="298"/>
    </location>
</feature>
<reference evidence="2 3" key="1">
    <citation type="submission" date="2020-01" db="EMBL/GenBank/DDBJ databases">
        <title>Aspergillus terreus IFO 6365 whole genome shotgun sequence.</title>
        <authorList>
            <person name="Kanamasa S."/>
            <person name="Takahashi H."/>
        </authorList>
    </citation>
    <scope>NUCLEOTIDE SEQUENCE [LARGE SCALE GENOMIC DNA]</scope>
    <source>
        <strain evidence="2 3">IFO 6365</strain>
    </source>
</reference>
<evidence type="ECO:0000256" key="1">
    <source>
        <dbReference type="SAM" id="MobiDB-lite"/>
    </source>
</evidence>
<dbReference type="PANTHER" id="PTHR22093:SF0">
    <property type="entry name" value="LEUKOCYTE RECEPTOR CLUSTER MEMBER 1"/>
    <property type="match status" value="1"/>
</dbReference>
<feature type="compositionally biased region" description="Pro residues" evidence="1">
    <location>
        <begin position="57"/>
        <end position="66"/>
    </location>
</feature>
<dbReference type="EMBL" id="BLJY01000011">
    <property type="protein sequence ID" value="GFF20184.1"/>
    <property type="molecule type" value="Genomic_DNA"/>
</dbReference>
<dbReference type="PANTHER" id="PTHR22093">
    <property type="entry name" value="LEUKOCYTE RECEPTOR CLUSTER LRC MEMBER 1"/>
    <property type="match status" value="1"/>
</dbReference>
<comment type="caution">
    <text evidence="2">The sequence shown here is derived from an EMBL/GenBank/DDBJ whole genome shotgun (WGS) entry which is preliminary data.</text>
</comment>
<gene>
    <name evidence="2" type="ORF">ATEIFO6365_0011044600</name>
</gene>
<evidence type="ECO:0000313" key="3">
    <source>
        <dbReference type="Proteomes" id="UP000452235"/>
    </source>
</evidence>
<dbReference type="AlphaFoldDB" id="A0A5M3YZL2"/>
<feature type="compositionally biased region" description="Basic and acidic residues" evidence="1">
    <location>
        <begin position="90"/>
        <end position="99"/>
    </location>
</feature>
<evidence type="ECO:0000313" key="2">
    <source>
        <dbReference type="EMBL" id="GFF20184.1"/>
    </source>
</evidence>
<dbReference type="Proteomes" id="UP000452235">
    <property type="component" value="Unassembled WGS sequence"/>
</dbReference>
<feature type="region of interest" description="Disordered" evidence="1">
    <location>
        <begin position="25"/>
        <end position="99"/>
    </location>
</feature>
<dbReference type="InterPro" id="IPR039875">
    <property type="entry name" value="LENG1-like"/>
</dbReference>
<sequence>MPLHLLGKKSWNVYNPENIARVRQDEAQAKAREEEEERLMQEADAERRIRILRGERPPTPPPPRRSPSPKTGHRKSHREDIGGSRKRRRLAGETDTDRDIRVAREDAELALAKREELAFFQSSNAPLHDDAGHINLFPSESAQRKSEKNPEAEKESADRQRSYEDQYTMRFSNAAGFRQSAGQTPWYSSSEKDAMAPEPSSRKDIWGNEDPMRREREKARMDASDPLAAMKKGVRQLKAVELERKKWNEEKSRELEALKAAEGERPHRRRRSPSIDSLDGFKLDAAPARHDDKEHRSSHRAMVILGQSRIATAIVAAATADAATMRNPAQGVENGRHDDMINVEKLIPMFIILRLPGNVYMQRTLNIIKRDQLFV</sequence>
<proteinExistence type="predicted"/>
<feature type="region of interest" description="Disordered" evidence="1">
    <location>
        <begin position="125"/>
        <end position="222"/>
    </location>
</feature>
<feature type="compositionally biased region" description="Basic and acidic residues" evidence="1">
    <location>
        <begin position="279"/>
        <end position="295"/>
    </location>
</feature>
<feature type="compositionally biased region" description="Basic and acidic residues" evidence="1">
    <location>
        <begin position="190"/>
        <end position="222"/>
    </location>
</feature>
<accession>A0A5M3YZL2</accession>